<feature type="signal peptide" evidence="2">
    <location>
        <begin position="1"/>
        <end position="22"/>
    </location>
</feature>
<feature type="compositionally biased region" description="Basic and acidic residues" evidence="1">
    <location>
        <begin position="160"/>
        <end position="182"/>
    </location>
</feature>
<keyword evidence="4" id="KW-1185">Reference proteome</keyword>
<dbReference type="EMBL" id="CP027792">
    <property type="protein sequence ID" value="AVP58982.1"/>
    <property type="molecule type" value="Genomic_DNA"/>
</dbReference>
<evidence type="ECO:0000313" key="4">
    <source>
        <dbReference type="Proteomes" id="UP000241829"/>
    </source>
</evidence>
<feature type="region of interest" description="Disordered" evidence="1">
    <location>
        <begin position="160"/>
        <end position="194"/>
    </location>
</feature>
<proteinExistence type="predicted"/>
<organism evidence="3 4">
    <name type="scientific">Pulveribacter suum</name>
    <dbReference type="NCBI Taxonomy" id="2116657"/>
    <lineage>
        <taxon>Bacteria</taxon>
        <taxon>Pseudomonadati</taxon>
        <taxon>Pseudomonadota</taxon>
        <taxon>Betaproteobacteria</taxon>
        <taxon>Burkholderiales</taxon>
        <taxon>Comamonadaceae</taxon>
        <taxon>Pulveribacter</taxon>
    </lineage>
</organism>
<protein>
    <recommendedName>
        <fullName evidence="5">Permease</fullName>
    </recommendedName>
</protein>
<dbReference type="OrthoDB" id="9181655at2"/>
<gene>
    <name evidence="3" type="ORF">C7H73_04410</name>
</gene>
<evidence type="ECO:0000256" key="2">
    <source>
        <dbReference type="SAM" id="SignalP"/>
    </source>
</evidence>
<evidence type="ECO:0000256" key="1">
    <source>
        <dbReference type="SAM" id="MobiDB-lite"/>
    </source>
</evidence>
<dbReference type="KEGG" id="melm:C7H73_04410"/>
<evidence type="ECO:0000313" key="3">
    <source>
        <dbReference type="EMBL" id="AVP58982.1"/>
    </source>
</evidence>
<dbReference type="Proteomes" id="UP000241829">
    <property type="component" value="Chromosome"/>
</dbReference>
<feature type="compositionally biased region" description="Low complexity" evidence="1">
    <location>
        <begin position="17"/>
        <end position="30"/>
    </location>
</feature>
<dbReference type="AlphaFoldDB" id="A0A2P1NPK1"/>
<reference evidence="4" key="1">
    <citation type="submission" date="2018-03" db="EMBL/GenBank/DDBJ databases">
        <title>Genome sequencing of Melaminivora sp. strain SC2-7.</title>
        <authorList>
            <person name="Kim S.-J."/>
            <person name="Heo J."/>
            <person name="Ahn J.-H."/>
            <person name="Kwon S.-W."/>
        </authorList>
    </citation>
    <scope>NUCLEOTIDE SEQUENCE [LARGE SCALE GENOMIC DNA]</scope>
    <source>
        <strain evidence="4">SC2-7</strain>
    </source>
</reference>
<feature type="chain" id="PRO_5015107891" description="Permease" evidence="2">
    <location>
        <begin position="23"/>
        <end position="194"/>
    </location>
</feature>
<evidence type="ECO:0008006" key="5">
    <source>
        <dbReference type="Google" id="ProtNLM"/>
    </source>
</evidence>
<name>A0A2P1NPK1_9BURK</name>
<sequence>MPAIALLLLAGCAVPASPSAPAQPAPAASCSPPPQPQVPLKEPAEEPAAPSPSASDRELQQALQYADHVRGADAAALTSEISRLDREPGGPAAGPLHLALALMHTRQPADTARALGQVQRVLDDDALAAVHPLARLLEGRLLQQRRLEEQLDRQARQLREAQQRNEQLGERLEAMRKLERSLNTRPARATDAAR</sequence>
<keyword evidence="2" id="KW-0732">Signal</keyword>
<accession>A0A2P1NPK1</accession>
<feature type="region of interest" description="Disordered" evidence="1">
    <location>
        <begin position="17"/>
        <end position="60"/>
    </location>
</feature>